<keyword evidence="2" id="KW-1185">Reference proteome</keyword>
<protein>
    <submittedName>
        <fullName evidence="1">Uncharacterized protein</fullName>
    </submittedName>
</protein>
<accession>A0A1R1YPV5</accession>
<dbReference type="AlphaFoldDB" id="A0A1R1YPV5"/>
<sequence length="112" mass="12964">MAVMCKEIIVEIEGSAVKVPIFVSDQTKTPVILGRPWDIKSRVLKDTRSDGSLWYTIRDENSGAARTFCVNDERDNIDLRMLNHMRKTEALKRLPSWYVILSTLRQMNKHKS</sequence>
<dbReference type="Proteomes" id="UP000187429">
    <property type="component" value="Unassembled WGS sequence"/>
</dbReference>
<reference evidence="2" key="1">
    <citation type="submission" date="2017-01" db="EMBL/GenBank/DDBJ databases">
        <authorList>
            <person name="Wang Y."/>
            <person name="White M."/>
            <person name="Kvist S."/>
            <person name="Moncalvo J.-M."/>
        </authorList>
    </citation>
    <scope>NUCLEOTIDE SEQUENCE [LARGE SCALE GENOMIC DNA]</scope>
    <source>
        <strain evidence="2">ID-206-W2</strain>
    </source>
</reference>
<evidence type="ECO:0000313" key="1">
    <source>
        <dbReference type="EMBL" id="OMJ28949.1"/>
    </source>
</evidence>
<proteinExistence type="predicted"/>
<comment type="caution">
    <text evidence="1">The sequence shown here is derived from an EMBL/GenBank/DDBJ whole genome shotgun (WGS) entry which is preliminary data.</text>
</comment>
<evidence type="ECO:0000313" key="2">
    <source>
        <dbReference type="Proteomes" id="UP000187429"/>
    </source>
</evidence>
<dbReference type="OrthoDB" id="5596707at2759"/>
<name>A0A1R1YPV5_9FUNG</name>
<organism evidence="1 2">
    <name type="scientific">Smittium culicis</name>
    <dbReference type="NCBI Taxonomy" id="133412"/>
    <lineage>
        <taxon>Eukaryota</taxon>
        <taxon>Fungi</taxon>
        <taxon>Fungi incertae sedis</taxon>
        <taxon>Zoopagomycota</taxon>
        <taxon>Kickxellomycotina</taxon>
        <taxon>Harpellomycetes</taxon>
        <taxon>Harpellales</taxon>
        <taxon>Legeriomycetaceae</taxon>
        <taxon>Smittium</taxon>
    </lineage>
</organism>
<gene>
    <name evidence="1" type="ORF">AYI69_g1560</name>
</gene>
<dbReference type="EMBL" id="LSSM01000425">
    <property type="protein sequence ID" value="OMJ28949.1"/>
    <property type="molecule type" value="Genomic_DNA"/>
</dbReference>